<keyword evidence="6" id="KW-0675">Receptor</keyword>
<evidence type="ECO:0000256" key="6">
    <source>
        <dbReference type="ARBA" id="ARBA00023170"/>
    </source>
</evidence>
<dbReference type="InterPro" id="IPR017452">
    <property type="entry name" value="GPCR_Rhodpsn_7TM"/>
</dbReference>
<feature type="transmembrane region" description="Helical" evidence="8">
    <location>
        <begin position="232"/>
        <end position="254"/>
    </location>
</feature>
<comment type="subcellular location">
    <subcellularLocation>
        <location evidence="1">Membrane</location>
        <topology evidence="1">Multi-pass membrane protein</topology>
    </subcellularLocation>
</comment>
<dbReference type="Gene3D" id="1.20.1070.10">
    <property type="entry name" value="Rhodopsin 7-helix transmembrane proteins"/>
    <property type="match status" value="1"/>
</dbReference>
<evidence type="ECO:0000256" key="3">
    <source>
        <dbReference type="ARBA" id="ARBA00022989"/>
    </source>
</evidence>
<evidence type="ECO:0000256" key="5">
    <source>
        <dbReference type="ARBA" id="ARBA00023136"/>
    </source>
</evidence>
<keyword evidence="2 8" id="KW-0812">Transmembrane</keyword>
<dbReference type="STRING" id="6526.A0A2C9LM24"/>
<feature type="domain" description="G-protein coupled receptors family 1 profile" evidence="9">
    <location>
        <begin position="65"/>
        <end position="336"/>
    </location>
</feature>
<dbReference type="KEGG" id="bgt:106067419"/>
<evidence type="ECO:0000313" key="11">
    <source>
        <dbReference type="Proteomes" id="UP000076420"/>
    </source>
</evidence>
<dbReference type="GO" id="GO:0016020">
    <property type="term" value="C:membrane"/>
    <property type="evidence" value="ECO:0007669"/>
    <property type="project" value="UniProtKB-SubCell"/>
</dbReference>
<evidence type="ECO:0000313" key="10">
    <source>
        <dbReference type="EnsemblMetazoa" id="BGLB032582-PA"/>
    </source>
</evidence>
<keyword evidence="3 8" id="KW-1133">Transmembrane helix</keyword>
<evidence type="ECO:0000256" key="2">
    <source>
        <dbReference type="ARBA" id="ARBA00022692"/>
    </source>
</evidence>
<sequence>MTSCANDSTVISTNVSALTQSDLSESTIMNNSLSGIKLWANTLSLEKAVIITAVSHFVALFGFVGNILNVVVLARSRLDSTTTIILRALAVADLLYLGTSPVRNIHFYFKLVSPSLATIISSYVDCYGLTLNSMFLTISMTHIVVIAIERVLAVYFPLKVSKWITSRRMFIISLGVYITWFVVSVPLFFFREVMWVYSAALNKTVPITVYTKFYRDNSQIIDWLQLYVMTMFIGPVFSGMVFICCLAIGVKLYLASRKRLKMASAHKAGVSNLKLVNLRIARMLFVVCVLYLMAGLPLSMFRVLDAVFTSLEAREIKFHFSVLVWAINCSSNFVVYVFMSDKFNQSFRALFCRKCQISKQG</sequence>
<keyword evidence="4" id="KW-0297">G-protein coupled receptor</keyword>
<evidence type="ECO:0000259" key="9">
    <source>
        <dbReference type="PROSITE" id="PS50262"/>
    </source>
</evidence>
<keyword evidence="7" id="KW-0807">Transducer</keyword>
<evidence type="ECO:0000256" key="7">
    <source>
        <dbReference type="ARBA" id="ARBA00023224"/>
    </source>
</evidence>
<organism evidence="10 11">
    <name type="scientific">Biomphalaria glabrata</name>
    <name type="common">Bloodfluke planorb</name>
    <name type="synonym">Freshwater snail</name>
    <dbReference type="NCBI Taxonomy" id="6526"/>
    <lineage>
        <taxon>Eukaryota</taxon>
        <taxon>Metazoa</taxon>
        <taxon>Spiralia</taxon>
        <taxon>Lophotrochozoa</taxon>
        <taxon>Mollusca</taxon>
        <taxon>Gastropoda</taxon>
        <taxon>Heterobranchia</taxon>
        <taxon>Euthyneura</taxon>
        <taxon>Panpulmonata</taxon>
        <taxon>Hygrophila</taxon>
        <taxon>Lymnaeoidea</taxon>
        <taxon>Planorbidae</taxon>
        <taxon>Biomphalaria</taxon>
    </lineage>
</organism>
<feature type="transmembrane region" description="Helical" evidence="8">
    <location>
        <begin position="134"/>
        <end position="158"/>
    </location>
</feature>
<gene>
    <name evidence="10" type="primary">106067419</name>
</gene>
<feature type="transmembrane region" description="Helical" evidence="8">
    <location>
        <begin position="84"/>
        <end position="102"/>
    </location>
</feature>
<proteinExistence type="predicted"/>
<evidence type="ECO:0000256" key="4">
    <source>
        <dbReference type="ARBA" id="ARBA00023040"/>
    </source>
</evidence>
<reference evidence="10" key="1">
    <citation type="submission" date="2020-05" db="UniProtKB">
        <authorList>
            <consortium name="EnsemblMetazoa"/>
        </authorList>
    </citation>
    <scope>IDENTIFICATION</scope>
    <source>
        <strain evidence="10">BB02</strain>
    </source>
</reference>
<dbReference type="Proteomes" id="UP000076420">
    <property type="component" value="Unassembled WGS sequence"/>
</dbReference>
<feature type="transmembrane region" description="Helical" evidence="8">
    <location>
        <begin position="318"/>
        <end position="339"/>
    </location>
</feature>
<dbReference type="EnsemblMetazoa" id="BGLB032582-RA">
    <property type="protein sequence ID" value="BGLB032582-PA"/>
    <property type="gene ID" value="BGLB032582"/>
</dbReference>
<protein>
    <recommendedName>
        <fullName evidence="9">G-protein coupled receptors family 1 profile domain-containing protein</fullName>
    </recommendedName>
</protein>
<dbReference type="Pfam" id="PF00001">
    <property type="entry name" value="7tm_1"/>
    <property type="match status" value="1"/>
</dbReference>
<evidence type="ECO:0000256" key="8">
    <source>
        <dbReference type="SAM" id="Phobius"/>
    </source>
</evidence>
<feature type="transmembrane region" description="Helical" evidence="8">
    <location>
        <begin position="48"/>
        <end position="72"/>
    </location>
</feature>
<keyword evidence="5 8" id="KW-0472">Membrane</keyword>
<feature type="transmembrane region" description="Helical" evidence="8">
    <location>
        <begin position="170"/>
        <end position="190"/>
    </location>
</feature>
<feature type="transmembrane region" description="Helical" evidence="8">
    <location>
        <begin position="275"/>
        <end position="298"/>
    </location>
</feature>
<dbReference type="InterPro" id="IPR000276">
    <property type="entry name" value="GPCR_Rhodpsn"/>
</dbReference>
<dbReference type="GO" id="GO:0004930">
    <property type="term" value="F:G protein-coupled receptor activity"/>
    <property type="evidence" value="ECO:0007669"/>
    <property type="project" value="UniProtKB-KW"/>
</dbReference>
<dbReference type="PANTHER" id="PTHR24243:SF208">
    <property type="entry name" value="PYROKININ-1 RECEPTOR"/>
    <property type="match status" value="1"/>
</dbReference>
<dbReference type="CDD" id="cd14978">
    <property type="entry name" value="7tmA_FMRFamide_R-like"/>
    <property type="match status" value="1"/>
</dbReference>
<dbReference type="PRINTS" id="PR00237">
    <property type="entry name" value="GPCRRHODOPSN"/>
</dbReference>
<dbReference type="PANTHER" id="PTHR24243">
    <property type="entry name" value="G-PROTEIN COUPLED RECEPTOR"/>
    <property type="match status" value="1"/>
</dbReference>
<dbReference type="SUPFAM" id="SSF81321">
    <property type="entry name" value="Family A G protein-coupled receptor-like"/>
    <property type="match status" value="1"/>
</dbReference>
<evidence type="ECO:0000256" key="1">
    <source>
        <dbReference type="ARBA" id="ARBA00004141"/>
    </source>
</evidence>
<dbReference type="AlphaFoldDB" id="A0A2C9LM24"/>
<dbReference type="PROSITE" id="PS50262">
    <property type="entry name" value="G_PROTEIN_RECEP_F1_2"/>
    <property type="match status" value="1"/>
</dbReference>
<accession>A0A2C9LM24</accession>
<name>A0A2C9LM24_BIOGL</name>
<dbReference type="VEuPathDB" id="VectorBase:BGLAX_031796"/>
<dbReference type="VEuPathDB" id="VectorBase:BGLB032582"/>